<accession>A0ABY6CEC1</accession>
<sequence length="146" mass="16251">MWAANAEDALIELCGAVTNASAQDSLTIEQVAANLRNWPFARGFASELFAGIADPIRRARAIEVLDKYELLRERRHRSIHDAIDVGVFEVVGGGYLVQALQIGFVGTRQKTRQVLSEITPEVLANLASELYELYKDMDALIYELRA</sequence>
<gene>
    <name evidence="1" type="ORF">N8A98_05215</name>
</gene>
<name>A0ABY6CEC1_9HYPH</name>
<reference evidence="1 2" key="1">
    <citation type="submission" date="2022-09" db="EMBL/GenBank/DDBJ databases">
        <title>Interaction between co-microsymbionts with complementary sets of symbiotic genes in legume-rhizobium systems.</title>
        <authorList>
            <person name="Safronova V."/>
            <person name="Sazanova A."/>
            <person name="Afonin A."/>
            <person name="Chirak E."/>
        </authorList>
    </citation>
    <scope>NUCLEOTIDE SEQUENCE [LARGE SCALE GENOMIC DNA]</scope>
    <source>
        <strain evidence="1 2">A18/4-1</strain>
    </source>
</reference>
<evidence type="ECO:0000313" key="2">
    <source>
        <dbReference type="Proteomes" id="UP001061862"/>
    </source>
</evidence>
<organism evidence="1 2">
    <name type="scientific">Devosia neptuniae</name>
    <dbReference type="NCBI Taxonomy" id="191302"/>
    <lineage>
        <taxon>Bacteria</taxon>
        <taxon>Pseudomonadati</taxon>
        <taxon>Pseudomonadota</taxon>
        <taxon>Alphaproteobacteria</taxon>
        <taxon>Hyphomicrobiales</taxon>
        <taxon>Devosiaceae</taxon>
        <taxon>Devosia</taxon>
    </lineage>
</organism>
<keyword evidence="2" id="KW-1185">Reference proteome</keyword>
<dbReference type="RefSeq" id="WP_262169722.1">
    <property type="nucleotide sequence ID" value="NZ_CP104965.1"/>
</dbReference>
<proteinExistence type="predicted"/>
<dbReference type="Proteomes" id="UP001061862">
    <property type="component" value="Chromosome"/>
</dbReference>
<evidence type="ECO:0000313" key="1">
    <source>
        <dbReference type="EMBL" id="UXN70595.1"/>
    </source>
</evidence>
<dbReference type="EMBL" id="CP104965">
    <property type="protein sequence ID" value="UXN70595.1"/>
    <property type="molecule type" value="Genomic_DNA"/>
</dbReference>
<protein>
    <submittedName>
        <fullName evidence="1">Uncharacterized protein</fullName>
    </submittedName>
</protein>